<dbReference type="Pfam" id="PF04290">
    <property type="entry name" value="DctQ"/>
    <property type="match status" value="1"/>
</dbReference>
<keyword evidence="4" id="KW-0997">Cell inner membrane</keyword>
<evidence type="ECO:0000256" key="1">
    <source>
        <dbReference type="ARBA" id="ARBA00004429"/>
    </source>
</evidence>
<gene>
    <name evidence="11" type="ORF">AMD02_06705</name>
</gene>
<comment type="caution">
    <text evidence="11">The sequence shown here is derived from an EMBL/GenBank/DDBJ whole genome shotgun (WGS) entry which is preliminary data.</text>
</comment>
<evidence type="ECO:0000259" key="10">
    <source>
        <dbReference type="Pfam" id="PF04290"/>
    </source>
</evidence>
<dbReference type="EMBL" id="LILD01000001">
    <property type="protein sequence ID" value="KOO38578.1"/>
    <property type="molecule type" value="Genomic_DNA"/>
</dbReference>
<dbReference type="GO" id="GO:0005886">
    <property type="term" value="C:plasma membrane"/>
    <property type="evidence" value="ECO:0007669"/>
    <property type="project" value="UniProtKB-SubCell"/>
</dbReference>
<dbReference type="RefSeq" id="WP_053430848.1">
    <property type="nucleotide sequence ID" value="NZ_CP040441.1"/>
</dbReference>
<dbReference type="GO" id="GO:0015740">
    <property type="term" value="P:C4-dicarboxylate transport"/>
    <property type="evidence" value="ECO:0007669"/>
    <property type="project" value="TreeGrafter"/>
</dbReference>
<evidence type="ECO:0000256" key="2">
    <source>
        <dbReference type="ARBA" id="ARBA00022448"/>
    </source>
</evidence>
<dbReference type="InterPro" id="IPR055348">
    <property type="entry name" value="DctQ"/>
</dbReference>
<dbReference type="AlphaFoldDB" id="A0A0M0KJI5"/>
<evidence type="ECO:0000256" key="4">
    <source>
        <dbReference type="ARBA" id="ARBA00022519"/>
    </source>
</evidence>
<feature type="domain" description="Tripartite ATP-independent periplasmic transporters DctQ component" evidence="10">
    <location>
        <begin position="23"/>
        <end position="154"/>
    </location>
</feature>
<organism evidence="11">
    <name type="scientific">Halalkalibacterium halodurans</name>
    <name type="common">Bacillus halodurans</name>
    <dbReference type="NCBI Taxonomy" id="86665"/>
    <lineage>
        <taxon>Bacteria</taxon>
        <taxon>Bacillati</taxon>
        <taxon>Bacillota</taxon>
        <taxon>Bacilli</taxon>
        <taxon>Bacillales</taxon>
        <taxon>Bacillaceae</taxon>
        <taxon>Halalkalibacterium (ex Joshi et al. 2022)</taxon>
    </lineage>
</organism>
<evidence type="ECO:0000256" key="7">
    <source>
        <dbReference type="ARBA" id="ARBA00023136"/>
    </source>
</evidence>
<evidence type="ECO:0000256" key="6">
    <source>
        <dbReference type="ARBA" id="ARBA00022989"/>
    </source>
</evidence>
<evidence type="ECO:0000256" key="8">
    <source>
        <dbReference type="ARBA" id="ARBA00038436"/>
    </source>
</evidence>
<comment type="similarity">
    <text evidence="8">Belongs to the TRAP transporter small permease family.</text>
</comment>
<keyword evidence="6 9" id="KW-1133">Transmembrane helix</keyword>
<keyword evidence="2" id="KW-0813">Transport</keyword>
<name>A0A0M0KJI5_ALKHA</name>
<feature type="transmembrane region" description="Helical" evidence="9">
    <location>
        <begin position="85"/>
        <end position="105"/>
    </location>
</feature>
<dbReference type="PANTHER" id="PTHR35011">
    <property type="entry name" value="2,3-DIKETO-L-GULONATE TRAP TRANSPORTER SMALL PERMEASE PROTEIN YIAM"/>
    <property type="match status" value="1"/>
</dbReference>
<proteinExistence type="inferred from homology"/>
<dbReference type="GeneID" id="87598184"/>
<comment type="subcellular location">
    <subcellularLocation>
        <location evidence="1">Cell inner membrane</location>
        <topology evidence="1">Multi-pass membrane protein</topology>
    </subcellularLocation>
</comment>
<evidence type="ECO:0000256" key="9">
    <source>
        <dbReference type="SAM" id="Phobius"/>
    </source>
</evidence>
<evidence type="ECO:0000313" key="11">
    <source>
        <dbReference type="EMBL" id="KOO38578.1"/>
    </source>
</evidence>
<reference evidence="11" key="1">
    <citation type="submission" date="2015-08" db="EMBL/GenBank/DDBJ databases">
        <title>Complete DNA Sequence of Pseudomonas syringae pv. actinidiae, the Causal Agent of Kiwifruit Canker Disease.</title>
        <authorList>
            <person name="Rikkerink E.H.A."/>
            <person name="Fineran P.C."/>
        </authorList>
    </citation>
    <scope>NUCLEOTIDE SEQUENCE</scope>
    <source>
        <strain evidence="11">DSM 13666</strain>
    </source>
</reference>
<protein>
    <submittedName>
        <fullName evidence="11">C4-dicarboxylate ABC transporter</fullName>
    </submittedName>
</protein>
<evidence type="ECO:0000256" key="5">
    <source>
        <dbReference type="ARBA" id="ARBA00022692"/>
    </source>
</evidence>
<sequence>MKVIRWLDEHIEEFFLVFFSIVMVVVIAVQVFMRYVLSSSLSWSEELARYCFIWLVYFGISYGVKKQRHIKVDVALLLLKEWGKIVLQIGANLLFLGFALFVIFYGVDIAQRLLSFGQTSPALQIPMGLVYLATPIGMGLTALRLVQQIMKQFKALAGEGSFKVKTEQEIILEEQSSDKGSRD</sequence>
<dbReference type="PATRIC" id="fig|136160.3.peg.1652"/>
<feature type="transmembrane region" description="Helical" evidence="9">
    <location>
        <begin position="125"/>
        <end position="146"/>
    </location>
</feature>
<dbReference type="GO" id="GO:0022857">
    <property type="term" value="F:transmembrane transporter activity"/>
    <property type="evidence" value="ECO:0007669"/>
    <property type="project" value="TreeGrafter"/>
</dbReference>
<feature type="transmembrane region" description="Helical" evidence="9">
    <location>
        <begin position="47"/>
        <end position="64"/>
    </location>
</feature>
<dbReference type="InterPro" id="IPR007387">
    <property type="entry name" value="TRAP_DctQ"/>
</dbReference>
<keyword evidence="7 9" id="KW-0472">Membrane</keyword>
<keyword evidence="3" id="KW-1003">Cell membrane</keyword>
<keyword evidence="5 9" id="KW-0812">Transmembrane</keyword>
<accession>A0A0M0KJI5</accession>
<dbReference type="PANTHER" id="PTHR35011:SF2">
    <property type="entry name" value="2,3-DIKETO-L-GULONATE TRAP TRANSPORTER SMALL PERMEASE PROTEIN YIAM"/>
    <property type="match status" value="1"/>
</dbReference>
<feature type="transmembrane region" description="Helical" evidence="9">
    <location>
        <begin position="14"/>
        <end position="35"/>
    </location>
</feature>
<evidence type="ECO:0000256" key="3">
    <source>
        <dbReference type="ARBA" id="ARBA00022475"/>
    </source>
</evidence>